<keyword evidence="1" id="KW-0472">Membrane</keyword>
<feature type="transmembrane region" description="Helical" evidence="1">
    <location>
        <begin position="929"/>
        <end position="955"/>
    </location>
</feature>
<reference evidence="2" key="3">
    <citation type="submission" date="2015-04" db="UniProtKB">
        <authorList>
            <consortium name="EnsemblPlants"/>
        </authorList>
    </citation>
    <scope>IDENTIFICATION</scope>
</reference>
<reference evidence="3" key="2">
    <citation type="submission" date="2013-12" db="EMBL/GenBank/DDBJ databases">
        <authorList>
            <person name="Yu Y."/>
            <person name="Lee S."/>
            <person name="de Baynast K."/>
            <person name="Wissotski M."/>
            <person name="Liu L."/>
            <person name="Talag J."/>
            <person name="Goicoechea J."/>
            <person name="Angelova A."/>
            <person name="Jetty R."/>
            <person name="Kudrna D."/>
            <person name="Golser W."/>
            <person name="Rivera L."/>
            <person name="Zhang J."/>
            <person name="Wing R."/>
        </authorList>
    </citation>
    <scope>NUCLEOTIDE SEQUENCE</scope>
</reference>
<reference evidence="2 3" key="1">
    <citation type="submission" date="2012-08" db="EMBL/GenBank/DDBJ databases">
        <title>Oryza genome evolution.</title>
        <authorList>
            <person name="Wing R.A."/>
        </authorList>
    </citation>
    <scope>NUCLEOTIDE SEQUENCE</scope>
</reference>
<evidence type="ECO:0000256" key="1">
    <source>
        <dbReference type="SAM" id="Phobius"/>
    </source>
</evidence>
<dbReference type="AlphaFoldDB" id="A0A0D9X736"/>
<dbReference type="STRING" id="77586.A0A0D9X736"/>
<dbReference type="EnsemblPlants" id="LPERR08G10080.1">
    <property type="protein sequence ID" value="LPERR08G10080.1"/>
    <property type="gene ID" value="LPERR08G10080"/>
</dbReference>
<dbReference type="InterPro" id="IPR004158">
    <property type="entry name" value="DUF247_pln"/>
</dbReference>
<protein>
    <submittedName>
        <fullName evidence="2">Uncharacterized protein</fullName>
    </submittedName>
</protein>
<organism evidence="2 3">
    <name type="scientific">Leersia perrieri</name>
    <dbReference type="NCBI Taxonomy" id="77586"/>
    <lineage>
        <taxon>Eukaryota</taxon>
        <taxon>Viridiplantae</taxon>
        <taxon>Streptophyta</taxon>
        <taxon>Embryophyta</taxon>
        <taxon>Tracheophyta</taxon>
        <taxon>Spermatophyta</taxon>
        <taxon>Magnoliopsida</taxon>
        <taxon>Liliopsida</taxon>
        <taxon>Poales</taxon>
        <taxon>Poaceae</taxon>
        <taxon>BOP clade</taxon>
        <taxon>Oryzoideae</taxon>
        <taxon>Oryzeae</taxon>
        <taxon>Oryzinae</taxon>
        <taxon>Leersia</taxon>
    </lineage>
</organism>
<name>A0A0D9X736_9ORYZ</name>
<dbReference type="PANTHER" id="PTHR31170:SF18">
    <property type="entry name" value="(WILD MALAYSIAN BANANA) HYPOTHETICAL PROTEIN"/>
    <property type="match status" value="1"/>
</dbReference>
<proteinExistence type="predicted"/>
<dbReference type="PANTHER" id="PTHR31170">
    <property type="entry name" value="BNAC04G53230D PROTEIN"/>
    <property type="match status" value="1"/>
</dbReference>
<accession>A0A0D9X736</accession>
<keyword evidence="1" id="KW-1133">Transmembrane helix</keyword>
<dbReference type="Gramene" id="LPERR08G10080.1">
    <property type="protein sequence ID" value="LPERR08G10080.1"/>
    <property type="gene ID" value="LPERR08G10080"/>
</dbReference>
<dbReference type="Pfam" id="PF03140">
    <property type="entry name" value="DUF247"/>
    <property type="match status" value="3"/>
</dbReference>
<keyword evidence="1" id="KW-0812">Transmembrane</keyword>
<dbReference type="eggNOG" id="ENOG502RY48">
    <property type="taxonomic scope" value="Eukaryota"/>
</dbReference>
<evidence type="ECO:0000313" key="2">
    <source>
        <dbReference type="EnsemblPlants" id="LPERR08G10080.1"/>
    </source>
</evidence>
<dbReference type="HOGENOM" id="CLU_341771_0_0_1"/>
<sequence length="965" mass="107520">MVTLQDVLSAAAAYSTAPLRLEDFITELARMEESVRRCYKHVFDTPSKEFLRWMLLDACYILVKFGDVTSRGQLVEEEEEPVVVEYRAKHLFSLPTKEFLRRLLLDACHIVVRLAGDVVRRRRGRDEPAAASRVVPLQREESSAVDQREAVAVVRDVFYQAENQIPFPVLEKVHQMTFLDGTTPALRGIARYAHKLMRCTYYSVATPTVVEEPERSPEPANLLHLLHMHFTPAELTCRRGGGGRTVGRWRTAMEYYFAGVRFKKRPLSRSKGGALSILDVRVSRGGGTVEVPQLNIDAETWPLLRNLMALEQSNPAATGSHVTAYCVFMSQIASTPIDVEHLSRRGVIVHGLGNHSEVAKHFADLCKGAVFDADDAYQNYLRPVWQTLDRRFRSRPRRWMASLKQKHFANPWLAAGLLAAAVIFVCTVIQANFYALSSIDGVVGTVVKFKRQGSCSASCLSALQKQGGIKEGRNRTFSAAGMGNKEDDHVIDIPSLASELRLELSNLKSSTERRAGGEFAPPWIVVDKVGELTRNVDAQEYVPQYVSIGPYHRADHLLREADKVRYLDDVLAAAAANSTAPMTLEDYLTELARLEQRARRCYAQFVGMSSTEFVRMLLLDACYILVRFGDVAGRRVTPPPPPPMIEPPVAQAGHRVVPDEEEERRAAAAGQQEAVAVVRDVFYLAENQIPFFVVDKVHQMTFLDGETPAVHAIAGYARDLMRCTEYSVATPTVAPPPALLPLPSNLLHLLHMHFTPISNKSIPFGGGRSVGRWRTATDYYFAGVRFKRRPLCGAGARSILDVRVSRLGGTLHVPRLNIDGETWRLLRNLMALEQSNPAAAGSHVTAYCVFMSQLACTARDVELLSRRGVIVHGLGNHAEVADLFANLCKGAVFDMDEAGQNYLRPVCQALERRFRSRPRRWMAWLKQKYFVNPWLAAGLVAAAIGLVCTVIQAVYSVLSYTKPGN</sequence>
<keyword evidence="3" id="KW-1185">Reference proteome</keyword>
<dbReference type="Proteomes" id="UP000032180">
    <property type="component" value="Chromosome 8"/>
</dbReference>
<evidence type="ECO:0000313" key="3">
    <source>
        <dbReference type="Proteomes" id="UP000032180"/>
    </source>
</evidence>